<gene>
    <name evidence="1" type="ORF">FO442_10780</name>
</gene>
<reference evidence="1 2" key="1">
    <citation type="submission" date="2019-07" db="EMBL/GenBank/DDBJ databases">
        <authorList>
            <person name="Huq M.A."/>
        </authorList>
    </citation>
    <scope>NUCLEOTIDE SEQUENCE [LARGE SCALE GENOMIC DNA]</scope>
    <source>
        <strain evidence="1 2">MAH-3</strain>
    </source>
</reference>
<name>A0A556MZ52_9FLAO</name>
<accession>A0A556MZ52</accession>
<evidence type="ECO:0000313" key="1">
    <source>
        <dbReference type="EMBL" id="TSJ45069.1"/>
    </source>
</evidence>
<dbReference type="EMBL" id="VLPL01000004">
    <property type="protein sequence ID" value="TSJ45069.1"/>
    <property type="molecule type" value="Genomic_DNA"/>
</dbReference>
<comment type="caution">
    <text evidence="1">The sequence shown here is derived from an EMBL/GenBank/DDBJ whole genome shotgun (WGS) entry which is preliminary data.</text>
</comment>
<keyword evidence="2" id="KW-1185">Reference proteome</keyword>
<dbReference type="Proteomes" id="UP000316008">
    <property type="component" value="Unassembled WGS sequence"/>
</dbReference>
<proteinExistence type="predicted"/>
<protein>
    <submittedName>
        <fullName evidence="1">Uncharacterized protein</fullName>
    </submittedName>
</protein>
<dbReference type="RefSeq" id="WP_144333188.1">
    <property type="nucleotide sequence ID" value="NZ_VLPL01000004.1"/>
</dbReference>
<dbReference type="OrthoDB" id="9553511at2"/>
<dbReference type="AlphaFoldDB" id="A0A556MZ52"/>
<evidence type="ECO:0000313" key="2">
    <source>
        <dbReference type="Proteomes" id="UP000316008"/>
    </source>
</evidence>
<sequence>MKQAFFIIIGSAFLICSFKSDGLIERVYPELLGDYDFYKSVADRSVSYAKDTQGVFTVTINRKDQILFYKNKKKERKLSFVETKMPFLDDENHVLFGSKNNYEPLFYRGDTIVIQSYPIEYQDNYFIKRK</sequence>
<organism evidence="1 2">
    <name type="scientific">Fluviicola chungangensis</name>
    <dbReference type="NCBI Taxonomy" id="2597671"/>
    <lineage>
        <taxon>Bacteria</taxon>
        <taxon>Pseudomonadati</taxon>
        <taxon>Bacteroidota</taxon>
        <taxon>Flavobacteriia</taxon>
        <taxon>Flavobacteriales</taxon>
        <taxon>Crocinitomicaceae</taxon>
        <taxon>Fluviicola</taxon>
    </lineage>
</organism>